<protein>
    <submittedName>
        <fullName evidence="9">Putative Mg2+ transporter-C (MgtC) family protein</fullName>
    </submittedName>
</protein>
<evidence type="ECO:0000256" key="7">
    <source>
        <dbReference type="SAM" id="Phobius"/>
    </source>
</evidence>
<reference evidence="9 10" key="1">
    <citation type="submission" date="2018-06" db="EMBL/GenBank/DDBJ databases">
        <title>Genomic Encyclopedia of Archaeal and Bacterial Type Strains, Phase II (KMG-II): from individual species to whole genera.</title>
        <authorList>
            <person name="Goeker M."/>
        </authorList>
    </citation>
    <scope>NUCLEOTIDE SEQUENCE [LARGE SCALE GENOMIC DNA]</scope>
    <source>
        <strain evidence="9 10">DSM 25663</strain>
    </source>
</reference>
<dbReference type="PANTHER" id="PTHR33778">
    <property type="entry name" value="PROTEIN MGTC"/>
    <property type="match status" value="1"/>
</dbReference>
<evidence type="ECO:0000256" key="5">
    <source>
        <dbReference type="ARBA" id="ARBA00022989"/>
    </source>
</evidence>
<comment type="caution">
    <text evidence="9">The sequence shown here is derived from an EMBL/GenBank/DDBJ whole genome shotgun (WGS) entry which is preliminary data.</text>
</comment>
<dbReference type="AlphaFoldDB" id="A0A328YDA7"/>
<comment type="similarity">
    <text evidence="2">Belongs to the MgtC/SapB family.</text>
</comment>
<evidence type="ECO:0000256" key="6">
    <source>
        <dbReference type="ARBA" id="ARBA00023136"/>
    </source>
</evidence>
<evidence type="ECO:0000256" key="3">
    <source>
        <dbReference type="ARBA" id="ARBA00022475"/>
    </source>
</evidence>
<dbReference type="Pfam" id="PF02308">
    <property type="entry name" value="MgtC"/>
    <property type="match status" value="1"/>
</dbReference>
<name>A0A328YDA7_9FLAO</name>
<feature type="transmembrane region" description="Helical" evidence="7">
    <location>
        <begin position="29"/>
        <end position="48"/>
    </location>
</feature>
<proteinExistence type="inferred from homology"/>
<dbReference type="EMBL" id="QLSZ01000012">
    <property type="protein sequence ID" value="RAR70092.1"/>
    <property type="molecule type" value="Genomic_DNA"/>
</dbReference>
<organism evidence="9 10">
    <name type="scientific">Flavobacterium aciduliphilum</name>
    <dbReference type="NCBI Taxonomy" id="1101402"/>
    <lineage>
        <taxon>Bacteria</taxon>
        <taxon>Pseudomonadati</taxon>
        <taxon>Bacteroidota</taxon>
        <taxon>Flavobacteriia</taxon>
        <taxon>Flavobacteriales</taxon>
        <taxon>Flavobacteriaceae</taxon>
        <taxon>Flavobacterium</taxon>
    </lineage>
</organism>
<dbReference type="RefSeq" id="WP_112113918.1">
    <property type="nucleotide sequence ID" value="NZ_QLSZ01000012.1"/>
</dbReference>
<keyword evidence="5 7" id="KW-1133">Transmembrane helix</keyword>
<sequence length="209" mass="23133">MYDHIFQLLLALFIGSVIGLEREINGKVAGFRTMALICLGSTILTIISIQMGGASSHDRIAANILTGIGFIGAGVVFKDGLNVTGITTAATIWVTAALGMCIGCGNSLLAFQGMIFTIIVLFFFDSVLFLITKQREHRSYAIYFKKESDANMILGKVKELKLKCLKKIETKDDNRIRLHITLFGNKSMIESFNDYLLENDNIKSFDSFQ</sequence>
<dbReference type="PRINTS" id="PR01837">
    <property type="entry name" value="MGTCSAPBPROT"/>
</dbReference>
<gene>
    <name evidence="9" type="ORF">CLV55_1124</name>
</gene>
<evidence type="ECO:0000313" key="9">
    <source>
        <dbReference type="EMBL" id="RAR70092.1"/>
    </source>
</evidence>
<feature type="transmembrane region" description="Helical" evidence="7">
    <location>
        <begin position="83"/>
        <end position="102"/>
    </location>
</feature>
<keyword evidence="3" id="KW-1003">Cell membrane</keyword>
<feature type="transmembrane region" description="Helical" evidence="7">
    <location>
        <begin position="109"/>
        <end position="131"/>
    </location>
</feature>
<evidence type="ECO:0000259" key="8">
    <source>
        <dbReference type="Pfam" id="PF02308"/>
    </source>
</evidence>
<feature type="domain" description="MgtC/SapB/SrpB/YhiD N-terminal" evidence="8">
    <location>
        <begin position="8"/>
        <end position="126"/>
    </location>
</feature>
<evidence type="ECO:0000256" key="1">
    <source>
        <dbReference type="ARBA" id="ARBA00004651"/>
    </source>
</evidence>
<keyword evidence="10" id="KW-1185">Reference proteome</keyword>
<dbReference type="PANTHER" id="PTHR33778:SF1">
    <property type="entry name" value="MAGNESIUM TRANSPORTER YHID-RELATED"/>
    <property type="match status" value="1"/>
</dbReference>
<dbReference type="Proteomes" id="UP000248840">
    <property type="component" value="Unassembled WGS sequence"/>
</dbReference>
<dbReference type="OrthoDB" id="9811198at2"/>
<dbReference type="InterPro" id="IPR049177">
    <property type="entry name" value="MgtC_SapB_SrpB_YhiD_N"/>
</dbReference>
<dbReference type="GO" id="GO:0005886">
    <property type="term" value="C:plasma membrane"/>
    <property type="evidence" value="ECO:0007669"/>
    <property type="project" value="UniProtKB-SubCell"/>
</dbReference>
<evidence type="ECO:0000313" key="10">
    <source>
        <dbReference type="Proteomes" id="UP000248840"/>
    </source>
</evidence>
<dbReference type="InterPro" id="IPR003416">
    <property type="entry name" value="MgtC/SapB/SrpB/YhiD_fam"/>
</dbReference>
<keyword evidence="6 7" id="KW-0472">Membrane</keyword>
<evidence type="ECO:0000256" key="4">
    <source>
        <dbReference type="ARBA" id="ARBA00022692"/>
    </source>
</evidence>
<accession>A0A328YDA7</accession>
<comment type="subcellular location">
    <subcellularLocation>
        <location evidence="1">Cell membrane</location>
        <topology evidence="1">Multi-pass membrane protein</topology>
    </subcellularLocation>
</comment>
<keyword evidence="4 7" id="KW-0812">Transmembrane</keyword>
<evidence type="ECO:0000256" key="2">
    <source>
        <dbReference type="ARBA" id="ARBA00009298"/>
    </source>
</evidence>
<feature type="transmembrane region" description="Helical" evidence="7">
    <location>
        <begin position="60"/>
        <end position="77"/>
    </location>
</feature>